<keyword evidence="4 8" id="KW-0812">Transmembrane</keyword>
<feature type="transmembrane region" description="Helical" evidence="8">
    <location>
        <begin position="164"/>
        <end position="181"/>
    </location>
</feature>
<dbReference type="Proteomes" id="UP000494269">
    <property type="component" value="Unassembled WGS sequence"/>
</dbReference>
<evidence type="ECO:0000256" key="3">
    <source>
        <dbReference type="ARBA" id="ARBA00022679"/>
    </source>
</evidence>
<dbReference type="EC" id="2.7.8.33" evidence="9"/>
<comment type="cofactor">
    <cofactor evidence="7">
        <name>Mg(2+)</name>
        <dbReference type="ChEBI" id="CHEBI:18420"/>
    </cofactor>
</comment>
<keyword evidence="7" id="KW-0460">Magnesium</keyword>
<dbReference type="PANTHER" id="PTHR22926">
    <property type="entry name" value="PHOSPHO-N-ACETYLMURAMOYL-PENTAPEPTIDE-TRANSFERASE"/>
    <property type="match status" value="1"/>
</dbReference>
<keyword evidence="5 8" id="KW-1133">Transmembrane helix</keyword>
<dbReference type="GO" id="GO:0036380">
    <property type="term" value="F:UDP-N-acetylglucosamine-undecaprenyl-phosphate N-acetylglucosaminephosphotransferase activity"/>
    <property type="evidence" value="ECO:0007669"/>
    <property type="project" value="UniProtKB-EC"/>
</dbReference>
<dbReference type="GO" id="GO:0044038">
    <property type="term" value="P:cell wall macromolecule biosynthetic process"/>
    <property type="evidence" value="ECO:0007669"/>
    <property type="project" value="TreeGrafter"/>
</dbReference>
<gene>
    <name evidence="9" type="primary">wecA</name>
    <name evidence="9" type="ORF">LMG3441_03280</name>
</gene>
<sequence>MLYLLVAFIASLGFTLLVLRFNAIHGKFTADHETKGVQKYHDKPVPRVGGVSLVFAMACIFILATFRESSLRDEPLILLAVAMPAFLGGLAEDITKRVRVLQRLSLAMLSGMAAYYFLGAELTRLDIIGIDWLLQFGPISFIVTAVAIAGAANAINIIDGYNGLAAVVSAMIFAGFAYVSYYLGDRLLLVTCVGMIGAIFGFLLWNYPRGLIFLGDGGAYFIGFMIGTVSVLMLARHPNVSAWFPLLLCIYPVFETLFSIYRKKWLRGVSPGAPDGVHLHMLIYKRVVRWAVGSSELRHRNQRNSMTSPYLWLLSSMAVIPAVLFWQMPYVLMACAAGFSVTYVLLYRKLVLFRMPRWMILKKRGRYGSGRSLRK</sequence>
<evidence type="ECO:0000313" key="9">
    <source>
        <dbReference type="EMBL" id="CAB3713670.1"/>
    </source>
</evidence>
<evidence type="ECO:0000256" key="6">
    <source>
        <dbReference type="ARBA" id="ARBA00023136"/>
    </source>
</evidence>
<feature type="transmembrane region" description="Helical" evidence="8">
    <location>
        <begin position="307"/>
        <end position="324"/>
    </location>
</feature>
<dbReference type="GO" id="GO:0005886">
    <property type="term" value="C:plasma membrane"/>
    <property type="evidence" value="ECO:0007669"/>
    <property type="project" value="UniProtKB-SubCell"/>
</dbReference>
<evidence type="ECO:0000313" key="10">
    <source>
        <dbReference type="Proteomes" id="UP000494269"/>
    </source>
</evidence>
<evidence type="ECO:0000256" key="8">
    <source>
        <dbReference type="SAM" id="Phobius"/>
    </source>
</evidence>
<keyword evidence="7" id="KW-0479">Metal-binding</keyword>
<feature type="transmembrane region" description="Helical" evidence="8">
    <location>
        <begin position="217"/>
        <end position="236"/>
    </location>
</feature>
<feature type="transmembrane region" description="Helical" evidence="8">
    <location>
        <begin position="47"/>
        <end position="66"/>
    </location>
</feature>
<dbReference type="GO" id="GO:0071555">
    <property type="term" value="P:cell wall organization"/>
    <property type="evidence" value="ECO:0007669"/>
    <property type="project" value="TreeGrafter"/>
</dbReference>
<dbReference type="InterPro" id="IPR000715">
    <property type="entry name" value="Glycosyl_transferase_4"/>
</dbReference>
<evidence type="ECO:0000256" key="4">
    <source>
        <dbReference type="ARBA" id="ARBA00022692"/>
    </source>
</evidence>
<dbReference type="Pfam" id="PF00953">
    <property type="entry name" value="Glycos_transf_4"/>
    <property type="match status" value="1"/>
</dbReference>
<feature type="transmembrane region" description="Helical" evidence="8">
    <location>
        <begin position="330"/>
        <end position="347"/>
    </location>
</feature>
<proteinExistence type="predicted"/>
<dbReference type="AlphaFoldDB" id="A0A6S7A653"/>
<keyword evidence="10" id="KW-1185">Reference proteome</keyword>
<feature type="transmembrane region" description="Helical" evidence="8">
    <location>
        <begin position="132"/>
        <end position="152"/>
    </location>
</feature>
<organism evidence="9 10">
    <name type="scientific">Achromobacter kerstersii</name>
    <dbReference type="NCBI Taxonomy" id="1353890"/>
    <lineage>
        <taxon>Bacteria</taxon>
        <taxon>Pseudomonadati</taxon>
        <taxon>Pseudomonadota</taxon>
        <taxon>Betaproteobacteria</taxon>
        <taxon>Burkholderiales</taxon>
        <taxon>Alcaligenaceae</taxon>
        <taxon>Achromobacter</taxon>
    </lineage>
</organism>
<accession>A0A6S7A653</accession>
<keyword evidence="6 8" id="KW-0472">Membrane</keyword>
<dbReference type="GO" id="GO:0009103">
    <property type="term" value="P:lipopolysaccharide biosynthetic process"/>
    <property type="evidence" value="ECO:0007669"/>
    <property type="project" value="TreeGrafter"/>
</dbReference>
<evidence type="ECO:0000256" key="1">
    <source>
        <dbReference type="ARBA" id="ARBA00004651"/>
    </source>
</evidence>
<feature type="binding site" evidence="7">
    <location>
        <position position="216"/>
    </location>
    <ligand>
        <name>Mg(2+)</name>
        <dbReference type="ChEBI" id="CHEBI:18420"/>
    </ligand>
</feature>
<reference evidence="9 10" key="1">
    <citation type="submission" date="2020-04" db="EMBL/GenBank/DDBJ databases">
        <authorList>
            <person name="De Canck E."/>
        </authorList>
    </citation>
    <scope>NUCLEOTIDE SEQUENCE [LARGE SCALE GENOMIC DNA]</scope>
    <source>
        <strain evidence="9 10">LMG 3441</strain>
    </source>
</reference>
<dbReference type="EMBL" id="CADIJQ010000005">
    <property type="protein sequence ID" value="CAB3713670.1"/>
    <property type="molecule type" value="Genomic_DNA"/>
</dbReference>
<evidence type="ECO:0000256" key="2">
    <source>
        <dbReference type="ARBA" id="ARBA00022475"/>
    </source>
</evidence>
<dbReference type="GO" id="GO:0046872">
    <property type="term" value="F:metal ion binding"/>
    <property type="evidence" value="ECO:0007669"/>
    <property type="project" value="UniProtKB-KW"/>
</dbReference>
<keyword evidence="3 9" id="KW-0808">Transferase</keyword>
<feature type="transmembrane region" description="Helical" evidence="8">
    <location>
        <begin position="242"/>
        <end position="261"/>
    </location>
</feature>
<feature type="binding site" evidence="7">
    <location>
        <position position="156"/>
    </location>
    <ligand>
        <name>Mg(2+)</name>
        <dbReference type="ChEBI" id="CHEBI:18420"/>
    </ligand>
</feature>
<dbReference type="RefSeq" id="WP_175170375.1">
    <property type="nucleotide sequence ID" value="NZ_CADIJQ010000005.1"/>
</dbReference>
<feature type="transmembrane region" description="Helical" evidence="8">
    <location>
        <begin position="104"/>
        <end position="120"/>
    </location>
</feature>
<feature type="transmembrane region" description="Helical" evidence="8">
    <location>
        <begin position="187"/>
        <end position="205"/>
    </location>
</feature>
<dbReference type="PANTHER" id="PTHR22926:SF3">
    <property type="entry name" value="UNDECAPRENYL-PHOSPHATE ALPHA-N-ACETYLGLUCOSAMINYL 1-PHOSPHATE TRANSFERASE"/>
    <property type="match status" value="1"/>
</dbReference>
<comment type="subcellular location">
    <subcellularLocation>
        <location evidence="1">Cell membrane</location>
        <topology evidence="1">Multi-pass membrane protein</topology>
    </subcellularLocation>
</comment>
<evidence type="ECO:0000256" key="7">
    <source>
        <dbReference type="PIRSR" id="PIRSR600715-1"/>
    </source>
</evidence>
<evidence type="ECO:0000256" key="5">
    <source>
        <dbReference type="ARBA" id="ARBA00022989"/>
    </source>
</evidence>
<name>A0A6S7A653_9BURK</name>
<protein>
    <submittedName>
        <fullName evidence="9">Undecaprenyl-phosphate alpha-N-acetylglucosaminyl 1-phosphate transferase</fullName>
        <ecNumber evidence="9">2.7.8.33</ecNumber>
    </submittedName>
</protein>
<dbReference type="CDD" id="cd06912">
    <property type="entry name" value="GT_MraY_like"/>
    <property type="match status" value="1"/>
</dbReference>
<keyword evidence="2" id="KW-1003">Cell membrane</keyword>